<comment type="caution">
    <text evidence="2">The sequence shown here is derived from an EMBL/GenBank/DDBJ whole genome shotgun (WGS) entry which is preliminary data.</text>
</comment>
<organism evidence="2 3">
    <name type="scientific">Paractinoplanes pyxinae</name>
    <dbReference type="NCBI Taxonomy" id="2997416"/>
    <lineage>
        <taxon>Bacteria</taxon>
        <taxon>Bacillati</taxon>
        <taxon>Actinomycetota</taxon>
        <taxon>Actinomycetes</taxon>
        <taxon>Micromonosporales</taxon>
        <taxon>Micromonosporaceae</taxon>
        <taxon>Paractinoplanes</taxon>
    </lineage>
</organism>
<dbReference type="Proteomes" id="UP001151002">
    <property type="component" value="Unassembled WGS sequence"/>
</dbReference>
<evidence type="ECO:0000256" key="1">
    <source>
        <dbReference type="SAM" id="SignalP"/>
    </source>
</evidence>
<reference evidence="2" key="1">
    <citation type="submission" date="2022-11" db="EMBL/GenBank/DDBJ databases">
        <authorList>
            <person name="Somphong A."/>
            <person name="Phongsopitanun W."/>
        </authorList>
    </citation>
    <scope>NUCLEOTIDE SEQUENCE</scope>
    <source>
        <strain evidence="2">Pm04-4</strain>
    </source>
</reference>
<evidence type="ECO:0008006" key="4">
    <source>
        <dbReference type="Google" id="ProtNLM"/>
    </source>
</evidence>
<protein>
    <recommendedName>
        <fullName evidence="4">Big-1 domain-containing protein</fullName>
    </recommendedName>
</protein>
<sequence>MRKLKTALLSAAVLAGSVVAPASGAVRQPVAVTVKPASAYGKSLTVTVRAASRPRTPVTIRVTAGGTTLTKTVTTNASGVATWSPAAHGNGVATATFAKKPATASARFTTAGATVVKLSGYAKVSNGVAHYRSFAAVRAAMQIFPKRAGKVTVSLQHRSGAAWVTDQTSTFPTFGTGGAWAGMAQGNRKMTYRYVVKAAGDAAAGTSPIVSTVSFMVD</sequence>
<keyword evidence="3" id="KW-1185">Reference proteome</keyword>
<feature type="chain" id="PRO_5045288554" description="Big-1 domain-containing protein" evidence="1">
    <location>
        <begin position="23"/>
        <end position="218"/>
    </location>
</feature>
<evidence type="ECO:0000313" key="2">
    <source>
        <dbReference type="EMBL" id="MCY1139433.1"/>
    </source>
</evidence>
<dbReference type="EMBL" id="JAPNTZ010000005">
    <property type="protein sequence ID" value="MCY1139433.1"/>
    <property type="molecule type" value="Genomic_DNA"/>
</dbReference>
<feature type="signal peptide" evidence="1">
    <location>
        <begin position="1"/>
        <end position="22"/>
    </location>
</feature>
<proteinExistence type="predicted"/>
<gene>
    <name evidence="2" type="ORF">OWR29_15650</name>
</gene>
<accession>A0ABT4AYW6</accession>
<dbReference type="RefSeq" id="WP_267563552.1">
    <property type="nucleotide sequence ID" value="NZ_JAPNTZ010000005.1"/>
</dbReference>
<keyword evidence="1" id="KW-0732">Signal</keyword>
<evidence type="ECO:0000313" key="3">
    <source>
        <dbReference type="Proteomes" id="UP001151002"/>
    </source>
</evidence>
<name>A0ABT4AYW6_9ACTN</name>